<dbReference type="PANTHER" id="PTHR33885">
    <property type="entry name" value="PHAGE SHOCK PROTEIN C"/>
    <property type="match status" value="1"/>
</dbReference>
<evidence type="ECO:0000256" key="5">
    <source>
        <dbReference type="ARBA" id="ARBA00023136"/>
    </source>
</evidence>
<evidence type="ECO:0000259" key="8">
    <source>
        <dbReference type="Pfam" id="PF04024"/>
    </source>
</evidence>
<feature type="compositionally biased region" description="Low complexity" evidence="6">
    <location>
        <begin position="179"/>
        <end position="224"/>
    </location>
</feature>
<feature type="transmembrane region" description="Helical" evidence="7">
    <location>
        <begin position="94"/>
        <end position="113"/>
    </location>
</feature>
<reference evidence="10" key="1">
    <citation type="journal article" date="2019" name="Int. J. Syst. Evol. Microbiol.">
        <title>The Global Catalogue of Microorganisms (GCM) 10K type strain sequencing project: providing services to taxonomists for standard genome sequencing and annotation.</title>
        <authorList>
            <consortium name="The Broad Institute Genomics Platform"/>
            <consortium name="The Broad Institute Genome Sequencing Center for Infectious Disease"/>
            <person name="Wu L."/>
            <person name="Ma J."/>
        </authorList>
    </citation>
    <scope>NUCLEOTIDE SEQUENCE [LARGE SCALE GENOMIC DNA]</scope>
    <source>
        <strain evidence="10">CCUG 59778</strain>
    </source>
</reference>
<feature type="domain" description="Phage shock protein PspC N-terminal" evidence="8">
    <location>
        <begin position="21"/>
        <end position="77"/>
    </location>
</feature>
<gene>
    <name evidence="9" type="ORF">ACFPM7_03725</name>
</gene>
<feature type="region of interest" description="Disordered" evidence="6">
    <location>
        <begin position="176"/>
        <end position="251"/>
    </location>
</feature>
<dbReference type="EMBL" id="JBHSKF010000001">
    <property type="protein sequence ID" value="MFC5286148.1"/>
    <property type="molecule type" value="Genomic_DNA"/>
</dbReference>
<sequence>MSGASKSSQVEDTIKDMWATRPRRPRRGRKVAGVAAGIGERYGIDPVIPRVLFAVLSFYGGAGVLLYVLGWLLLPEEDDEVSPVESLAGKGRSATSGLFTILLILALIPLFGWFFDKDFGGFFGLLVGAGVLFLLHRGRSHLGKVPQPPAQQTYAPEHATGYPLYPSYPAYQTAGESYQGPAAAPGQAAPTDTFSASTHGAPSSSAAAPSTPAGGSPTSASSGSEAPMNSHHAVDVEQPPTPPAWDPLGAAPFAWDLPEPARHEPEPDAPAVVRKRSKAGLVTVGVALLAVGGLVLAGPVLGGWVSVPHIIGVVLGVLGLGMFLGAFRGGGAGLIGLAAPLAAVGIVLTVVWPNGWEGSGGLGDLQARPTTLEQVQPVYARNVGSVDLDLTALPDSGSVTTKAVIDVGDVTVIVPENADLVVRCSSGLGEVFCLHESRGGSAPSVELTDYGPDGPGGLKIELHAETSGPGNVEVIRG</sequence>
<dbReference type="InterPro" id="IPR052027">
    <property type="entry name" value="PspC"/>
</dbReference>
<dbReference type="PANTHER" id="PTHR33885:SF3">
    <property type="entry name" value="PHAGE SHOCK PROTEIN C"/>
    <property type="match status" value="1"/>
</dbReference>
<keyword evidence="5 7" id="KW-0472">Membrane</keyword>
<comment type="subcellular location">
    <subcellularLocation>
        <location evidence="1">Cell membrane</location>
        <topology evidence="1">Single-pass membrane protein</topology>
    </subcellularLocation>
</comment>
<feature type="transmembrane region" description="Helical" evidence="7">
    <location>
        <begin position="334"/>
        <end position="352"/>
    </location>
</feature>
<evidence type="ECO:0000313" key="10">
    <source>
        <dbReference type="Proteomes" id="UP001596157"/>
    </source>
</evidence>
<evidence type="ECO:0000256" key="3">
    <source>
        <dbReference type="ARBA" id="ARBA00022692"/>
    </source>
</evidence>
<dbReference type="RefSeq" id="WP_378243713.1">
    <property type="nucleotide sequence ID" value="NZ_JBHSKF010000001.1"/>
</dbReference>
<protein>
    <submittedName>
        <fullName evidence="9">PspC domain-containing protein</fullName>
    </submittedName>
</protein>
<name>A0ABW0EFI1_9PSEU</name>
<comment type="caution">
    <text evidence="9">The sequence shown here is derived from an EMBL/GenBank/DDBJ whole genome shotgun (WGS) entry which is preliminary data.</text>
</comment>
<dbReference type="InterPro" id="IPR007168">
    <property type="entry name" value="Phageshock_PspC_N"/>
</dbReference>
<evidence type="ECO:0000256" key="2">
    <source>
        <dbReference type="ARBA" id="ARBA00022475"/>
    </source>
</evidence>
<feature type="transmembrane region" description="Helical" evidence="7">
    <location>
        <begin position="307"/>
        <end position="327"/>
    </location>
</feature>
<evidence type="ECO:0000313" key="9">
    <source>
        <dbReference type="EMBL" id="MFC5286148.1"/>
    </source>
</evidence>
<keyword evidence="2" id="KW-1003">Cell membrane</keyword>
<dbReference type="Pfam" id="PF04024">
    <property type="entry name" value="PspC"/>
    <property type="match status" value="1"/>
</dbReference>
<organism evidence="9 10">
    <name type="scientific">Actinokineospora guangxiensis</name>
    <dbReference type="NCBI Taxonomy" id="1490288"/>
    <lineage>
        <taxon>Bacteria</taxon>
        <taxon>Bacillati</taxon>
        <taxon>Actinomycetota</taxon>
        <taxon>Actinomycetes</taxon>
        <taxon>Pseudonocardiales</taxon>
        <taxon>Pseudonocardiaceae</taxon>
        <taxon>Actinokineospora</taxon>
    </lineage>
</organism>
<proteinExistence type="predicted"/>
<keyword evidence="3 7" id="KW-0812">Transmembrane</keyword>
<keyword evidence="10" id="KW-1185">Reference proteome</keyword>
<feature type="transmembrane region" description="Helical" evidence="7">
    <location>
        <begin position="51"/>
        <end position="74"/>
    </location>
</feature>
<evidence type="ECO:0000256" key="7">
    <source>
        <dbReference type="SAM" id="Phobius"/>
    </source>
</evidence>
<feature type="transmembrane region" description="Helical" evidence="7">
    <location>
        <begin position="279"/>
        <end position="301"/>
    </location>
</feature>
<dbReference type="Proteomes" id="UP001596157">
    <property type="component" value="Unassembled WGS sequence"/>
</dbReference>
<accession>A0ABW0EFI1</accession>
<evidence type="ECO:0000256" key="4">
    <source>
        <dbReference type="ARBA" id="ARBA00022989"/>
    </source>
</evidence>
<feature type="transmembrane region" description="Helical" evidence="7">
    <location>
        <begin position="119"/>
        <end position="135"/>
    </location>
</feature>
<evidence type="ECO:0000256" key="6">
    <source>
        <dbReference type="SAM" id="MobiDB-lite"/>
    </source>
</evidence>
<keyword evidence="4 7" id="KW-1133">Transmembrane helix</keyword>
<evidence type="ECO:0000256" key="1">
    <source>
        <dbReference type="ARBA" id="ARBA00004162"/>
    </source>
</evidence>